<dbReference type="SUPFAM" id="SSF46689">
    <property type="entry name" value="Homeodomain-like"/>
    <property type="match status" value="2"/>
</dbReference>
<evidence type="ECO:0000256" key="3">
    <source>
        <dbReference type="ARBA" id="ARBA00023163"/>
    </source>
</evidence>
<evidence type="ECO:0000313" key="5">
    <source>
        <dbReference type="EMBL" id="GHF98734.1"/>
    </source>
</evidence>
<dbReference type="Pfam" id="PF12833">
    <property type="entry name" value="HTH_18"/>
    <property type="match status" value="1"/>
</dbReference>
<name>A0ABQ3K4F2_9PSEU</name>
<protein>
    <submittedName>
        <fullName evidence="5">AraC family transcriptional regulator</fullName>
    </submittedName>
</protein>
<keyword evidence="2" id="KW-0238">DNA-binding</keyword>
<dbReference type="InterPro" id="IPR018060">
    <property type="entry name" value="HTH_AraC"/>
</dbReference>
<proteinExistence type="predicted"/>
<dbReference type="PANTHER" id="PTHR43280">
    <property type="entry name" value="ARAC-FAMILY TRANSCRIPTIONAL REGULATOR"/>
    <property type="match status" value="1"/>
</dbReference>
<sequence>MQLAVQQAISAMRDRYFDPITLSQIAAEVFVSPFHLSRVFAELTGVTPGRYLTAVRLFEAKRLLLTTDLTVADVVCSVGYNSVGTFTSRFTKAVGMTPTQYRSPEVRELLLAVSPDFHRVPPAEALPGANGLPVQGAASMSATVDLPAEAAPANVLVGLFAERIPQCGPVAYAAQAGVGSTRLTISDVPPGRWTVLAVAEGAHGGGAESIYLGTVRQPVAVSPGGATRVYLRLRELQPTDPPIAITLASDTFPHGTSCDLARPELRVAA</sequence>
<gene>
    <name evidence="5" type="ORF">GCM10017567_11880</name>
</gene>
<dbReference type="Proteomes" id="UP000649955">
    <property type="component" value="Unassembled WGS sequence"/>
</dbReference>
<dbReference type="PANTHER" id="PTHR43280:SF28">
    <property type="entry name" value="HTH-TYPE TRANSCRIPTIONAL ACTIVATOR RHAS"/>
    <property type="match status" value="1"/>
</dbReference>
<dbReference type="SMART" id="SM00342">
    <property type="entry name" value="HTH_ARAC"/>
    <property type="match status" value="1"/>
</dbReference>
<dbReference type="PROSITE" id="PS01124">
    <property type="entry name" value="HTH_ARAC_FAMILY_2"/>
    <property type="match status" value="1"/>
</dbReference>
<dbReference type="Gene3D" id="1.10.10.60">
    <property type="entry name" value="Homeodomain-like"/>
    <property type="match status" value="2"/>
</dbReference>
<keyword evidence="3" id="KW-0804">Transcription</keyword>
<comment type="caution">
    <text evidence="5">The sequence shown here is derived from an EMBL/GenBank/DDBJ whole genome shotgun (WGS) entry which is preliminary data.</text>
</comment>
<evidence type="ECO:0000256" key="1">
    <source>
        <dbReference type="ARBA" id="ARBA00023015"/>
    </source>
</evidence>
<reference evidence="6" key="1">
    <citation type="journal article" date="2019" name="Int. J. Syst. Evol. Microbiol.">
        <title>The Global Catalogue of Microorganisms (GCM) 10K type strain sequencing project: providing services to taxonomists for standard genome sequencing and annotation.</title>
        <authorList>
            <consortium name="The Broad Institute Genomics Platform"/>
            <consortium name="The Broad Institute Genome Sequencing Center for Infectious Disease"/>
            <person name="Wu L."/>
            <person name="Ma J."/>
        </authorList>
    </citation>
    <scope>NUCLEOTIDE SEQUENCE [LARGE SCALE GENOMIC DNA]</scope>
    <source>
        <strain evidence="6">CGMCC 4.7680</strain>
    </source>
</reference>
<evidence type="ECO:0000313" key="6">
    <source>
        <dbReference type="Proteomes" id="UP000649955"/>
    </source>
</evidence>
<dbReference type="PRINTS" id="PR00032">
    <property type="entry name" value="HTHARAC"/>
</dbReference>
<dbReference type="InterPro" id="IPR009057">
    <property type="entry name" value="Homeodomain-like_sf"/>
</dbReference>
<dbReference type="EMBL" id="BNAW01000003">
    <property type="protein sequence ID" value="GHF98734.1"/>
    <property type="molecule type" value="Genomic_DNA"/>
</dbReference>
<evidence type="ECO:0000256" key="2">
    <source>
        <dbReference type="ARBA" id="ARBA00023125"/>
    </source>
</evidence>
<keyword evidence="1" id="KW-0805">Transcription regulation</keyword>
<organism evidence="5 6">
    <name type="scientific">Amycolatopsis bullii</name>
    <dbReference type="NCBI Taxonomy" id="941987"/>
    <lineage>
        <taxon>Bacteria</taxon>
        <taxon>Bacillati</taxon>
        <taxon>Actinomycetota</taxon>
        <taxon>Actinomycetes</taxon>
        <taxon>Pseudonocardiales</taxon>
        <taxon>Pseudonocardiaceae</taxon>
        <taxon>Amycolatopsis</taxon>
    </lineage>
</organism>
<keyword evidence="6" id="KW-1185">Reference proteome</keyword>
<evidence type="ECO:0000259" key="4">
    <source>
        <dbReference type="PROSITE" id="PS01124"/>
    </source>
</evidence>
<accession>A0ABQ3K4F2</accession>
<dbReference type="InterPro" id="IPR020449">
    <property type="entry name" value="Tscrpt_reg_AraC-type_HTH"/>
</dbReference>
<feature type="domain" description="HTH araC/xylS-type" evidence="4">
    <location>
        <begin position="6"/>
        <end position="104"/>
    </location>
</feature>